<reference evidence="1" key="1">
    <citation type="journal article" date="2015" name="Nature">
        <title>Complex archaea that bridge the gap between prokaryotes and eukaryotes.</title>
        <authorList>
            <person name="Spang A."/>
            <person name="Saw J.H."/>
            <person name="Jorgensen S.L."/>
            <person name="Zaremba-Niedzwiedzka K."/>
            <person name="Martijn J."/>
            <person name="Lind A.E."/>
            <person name="van Eijk R."/>
            <person name="Schleper C."/>
            <person name="Guy L."/>
            <person name="Ettema T.J."/>
        </authorList>
    </citation>
    <scope>NUCLEOTIDE SEQUENCE</scope>
</reference>
<evidence type="ECO:0000313" key="1">
    <source>
        <dbReference type="EMBL" id="KKN46476.1"/>
    </source>
</evidence>
<dbReference type="EMBL" id="LAZR01001328">
    <property type="protein sequence ID" value="KKN46476.1"/>
    <property type="molecule type" value="Genomic_DNA"/>
</dbReference>
<gene>
    <name evidence="1" type="ORF">LCGC14_0672460</name>
</gene>
<dbReference type="InterPro" id="IPR042302">
    <property type="entry name" value="E1_FCCH_sf"/>
</dbReference>
<accession>A0A0F9TBZ1</accession>
<dbReference type="AlphaFoldDB" id="A0A0F9TBZ1"/>
<evidence type="ECO:0008006" key="2">
    <source>
        <dbReference type="Google" id="ProtNLM"/>
    </source>
</evidence>
<dbReference type="Gene3D" id="2.40.30.180">
    <property type="entry name" value="Ubiquitin-activating enzyme E1, FCCH domain"/>
    <property type="match status" value="1"/>
</dbReference>
<name>A0A0F9TBZ1_9ZZZZ</name>
<protein>
    <recommendedName>
        <fullName evidence="2">Ubiquitin-activating enzyme E1 FCCH domain-containing protein</fullName>
    </recommendedName>
</protein>
<organism evidence="1">
    <name type="scientific">marine sediment metagenome</name>
    <dbReference type="NCBI Taxonomy" id="412755"/>
    <lineage>
        <taxon>unclassified sequences</taxon>
        <taxon>metagenomes</taxon>
        <taxon>ecological metagenomes</taxon>
    </lineage>
</organism>
<sequence>MVDGADHREHEGLRQEAYSVMGNRIPHSSTEVRFAFQRLEASVGILTDGTLGQYLIGQGANLYPVWIDPVTLTAGSGLAGGGDISADRTFDLDINSLSVATIVAGDFVPFWDITATATNKKTTFANFEAALTHDNLIAGTIVSHDTTATGANLTSLTDNSIVNTLHRHSELSASDGTPDASLAIDATGKVGINVGASGPQAVLHIALDTGTFNSEMANPYGLEDAFTMTGDDAFVVSLAVARTSQPTTRAAGVIFRKARGTIESPSTCVDDDIVGGFFFQAHDGTAVRGHTAKVQAFVDGTVSTDVVPMRIDFSTSPDTDDNIKKRMSIRSSGTVLFYSTTASGINPTTYSTIGPMILRTDSPGLWFNSYNVANDKKLWLVITTGTEFLIRTVNDAGAVILTPLTLEHNGNMITAGSVTIGLGTAGVDYTLTFDGENSNGVITWMEDEDRFDFADHVHLTRGVLYLTETTTPSAITGSAAIYTKNTNTIYFQDGAGAEHLLHGDAFSNIWFHGASTVEVTISTQNALTIIDSFTVVGKEDDLSHVIGSVSTNNLTLSSNAGGEYEISFHASITATGGADKEMIVCMGITLATALDITDVTDNTITPIVITSTAHGLENGDMVEIVDVLGNTAANGSFIVDSKADNTFVIVALDGSATTGNGDYDAGSPTGDVTIKYPGNMIVHREVRGASIGAISATGIHDVLDSEKIAVYVANLVGITNLTVAAISLDAFRIGD</sequence>
<proteinExistence type="predicted"/>
<comment type="caution">
    <text evidence="1">The sequence shown here is derived from an EMBL/GenBank/DDBJ whole genome shotgun (WGS) entry which is preliminary data.</text>
</comment>